<name>A0A5D3FA33_9ACTN</name>
<dbReference type="AlphaFoldDB" id="A0A5D3FA33"/>
<reference evidence="1 2" key="1">
    <citation type="submission" date="2019-08" db="EMBL/GenBank/DDBJ databases">
        <title>Actinomadura sp. nov. CYP1-5 isolated from mountain soil.</title>
        <authorList>
            <person name="Songsumanus A."/>
            <person name="Kuncharoen N."/>
            <person name="Kudo T."/>
            <person name="Yuki M."/>
            <person name="Igarashi Y."/>
            <person name="Tanasupawat S."/>
        </authorList>
    </citation>
    <scope>NUCLEOTIDE SEQUENCE [LARGE SCALE GENOMIC DNA]</scope>
    <source>
        <strain evidence="1 2">CYP1-5</strain>
    </source>
</reference>
<accession>A0A5D3FA33</accession>
<proteinExistence type="predicted"/>
<sequence length="85" mass="9541">MSRDDIEIPSSGLVNSDLAAQIAGVKPGTIRQWKNRGHLKVAKDTDGTEFRDPKGRPLFDFRDVIEVEYKLRERARRGPVSYAAA</sequence>
<dbReference type="RefSeq" id="WP_148765584.1">
    <property type="nucleotide sequence ID" value="NZ_VSRQ01000007.1"/>
</dbReference>
<comment type="caution">
    <text evidence="1">The sequence shown here is derived from an EMBL/GenBank/DDBJ whole genome shotgun (WGS) entry which is preliminary data.</text>
</comment>
<organism evidence="1 2">
    <name type="scientific">Actinomadura decatromicini</name>
    <dbReference type="NCBI Taxonomy" id="2604572"/>
    <lineage>
        <taxon>Bacteria</taxon>
        <taxon>Bacillati</taxon>
        <taxon>Actinomycetota</taxon>
        <taxon>Actinomycetes</taxon>
        <taxon>Streptosporangiales</taxon>
        <taxon>Thermomonosporaceae</taxon>
        <taxon>Actinomadura</taxon>
    </lineage>
</organism>
<protein>
    <recommendedName>
        <fullName evidence="3">MerR family transcriptional regulator</fullName>
    </recommendedName>
</protein>
<dbReference type="EMBL" id="VSRQ01000007">
    <property type="protein sequence ID" value="TYK45181.1"/>
    <property type="molecule type" value="Genomic_DNA"/>
</dbReference>
<evidence type="ECO:0000313" key="2">
    <source>
        <dbReference type="Proteomes" id="UP000323505"/>
    </source>
</evidence>
<dbReference type="InterPro" id="IPR009061">
    <property type="entry name" value="DNA-bd_dom_put_sf"/>
</dbReference>
<gene>
    <name evidence="1" type="ORF">FXF68_31375</name>
</gene>
<evidence type="ECO:0000313" key="1">
    <source>
        <dbReference type="EMBL" id="TYK45181.1"/>
    </source>
</evidence>
<keyword evidence="2" id="KW-1185">Reference proteome</keyword>
<dbReference type="SUPFAM" id="SSF46955">
    <property type="entry name" value="Putative DNA-binding domain"/>
    <property type="match status" value="1"/>
</dbReference>
<evidence type="ECO:0008006" key="3">
    <source>
        <dbReference type="Google" id="ProtNLM"/>
    </source>
</evidence>
<dbReference type="Proteomes" id="UP000323505">
    <property type="component" value="Unassembled WGS sequence"/>
</dbReference>